<sequence length="130" mass="14175">MTGEKPTDRLTEVPPPAPIQVGGNGSPGGYQFSPDEVRGVISKWKELRDDLQTDLSNAQAVARVAPPGKEFASEDFVNKAAKASGETLLLQHQRMVDYVQNYIAALEKAAGIVEEHEADTHQSVGRYREV</sequence>
<dbReference type="HOGENOM" id="CLU_151967_0_0_11"/>
<dbReference type="STRING" id="1068978.AMETH_7018"/>
<dbReference type="OrthoDB" id="3627045at2"/>
<proteinExistence type="predicted"/>
<reference evidence="2 3" key="1">
    <citation type="submission" date="2014-07" db="EMBL/GenBank/DDBJ databases">
        <title>Whole Genome Sequence of the Amycolatopsis methanolica 239.</title>
        <authorList>
            <person name="Tang B."/>
        </authorList>
    </citation>
    <scope>NUCLEOTIDE SEQUENCE [LARGE SCALE GENOMIC DNA]</scope>
    <source>
        <strain evidence="2 3">239</strain>
    </source>
</reference>
<dbReference type="KEGG" id="amq:AMETH_7018"/>
<name>A0A076N8B8_AMYME</name>
<evidence type="ECO:0000256" key="1">
    <source>
        <dbReference type="SAM" id="MobiDB-lite"/>
    </source>
</evidence>
<feature type="region of interest" description="Disordered" evidence="1">
    <location>
        <begin position="1"/>
        <end position="34"/>
    </location>
</feature>
<evidence type="ECO:0000313" key="3">
    <source>
        <dbReference type="Proteomes" id="UP000062973"/>
    </source>
</evidence>
<keyword evidence="3" id="KW-1185">Reference proteome</keyword>
<dbReference type="PATRIC" id="fig|1068978.7.peg.7535"/>
<dbReference type="EMBL" id="CP009110">
    <property type="protein sequence ID" value="AIJ27110.1"/>
    <property type="molecule type" value="Genomic_DNA"/>
</dbReference>
<dbReference type="AlphaFoldDB" id="A0A076N8B8"/>
<evidence type="ECO:0000313" key="2">
    <source>
        <dbReference type="EMBL" id="AIJ27110.1"/>
    </source>
</evidence>
<feature type="compositionally biased region" description="Basic and acidic residues" evidence="1">
    <location>
        <begin position="1"/>
        <end position="11"/>
    </location>
</feature>
<gene>
    <name evidence="2" type="ORF">AMETH_7018</name>
</gene>
<protein>
    <recommendedName>
        <fullName evidence="4">PE domain-containing protein</fullName>
    </recommendedName>
</protein>
<organism evidence="2 3">
    <name type="scientific">Amycolatopsis methanolica 239</name>
    <dbReference type="NCBI Taxonomy" id="1068978"/>
    <lineage>
        <taxon>Bacteria</taxon>
        <taxon>Bacillati</taxon>
        <taxon>Actinomycetota</taxon>
        <taxon>Actinomycetes</taxon>
        <taxon>Pseudonocardiales</taxon>
        <taxon>Pseudonocardiaceae</taxon>
        <taxon>Amycolatopsis</taxon>
        <taxon>Amycolatopsis methanolica group</taxon>
    </lineage>
</organism>
<dbReference type="Proteomes" id="UP000062973">
    <property type="component" value="Chromosome"/>
</dbReference>
<evidence type="ECO:0008006" key="4">
    <source>
        <dbReference type="Google" id="ProtNLM"/>
    </source>
</evidence>
<accession>A0A076N8B8</accession>
<dbReference type="RefSeq" id="WP_017985890.1">
    <property type="nucleotide sequence ID" value="NZ_AQUL01000001.1"/>
</dbReference>